<dbReference type="AlphaFoldDB" id="A0AAW2TB88"/>
<evidence type="ECO:0008006" key="3">
    <source>
        <dbReference type="Google" id="ProtNLM"/>
    </source>
</evidence>
<evidence type="ECO:0000256" key="1">
    <source>
        <dbReference type="SAM" id="MobiDB-lite"/>
    </source>
</evidence>
<accession>A0AAW2TB88</accession>
<evidence type="ECO:0000313" key="2">
    <source>
        <dbReference type="EMBL" id="KAL0401542.1"/>
    </source>
</evidence>
<feature type="region of interest" description="Disordered" evidence="1">
    <location>
        <begin position="1"/>
        <end position="58"/>
    </location>
</feature>
<organism evidence="2">
    <name type="scientific">Sesamum latifolium</name>
    <dbReference type="NCBI Taxonomy" id="2727402"/>
    <lineage>
        <taxon>Eukaryota</taxon>
        <taxon>Viridiplantae</taxon>
        <taxon>Streptophyta</taxon>
        <taxon>Embryophyta</taxon>
        <taxon>Tracheophyta</taxon>
        <taxon>Spermatophyta</taxon>
        <taxon>Magnoliopsida</taxon>
        <taxon>eudicotyledons</taxon>
        <taxon>Gunneridae</taxon>
        <taxon>Pentapetalae</taxon>
        <taxon>asterids</taxon>
        <taxon>lamiids</taxon>
        <taxon>Lamiales</taxon>
        <taxon>Pedaliaceae</taxon>
        <taxon>Sesamum</taxon>
    </lineage>
</organism>
<comment type="caution">
    <text evidence="2">The sequence shown here is derived from an EMBL/GenBank/DDBJ whole genome shotgun (WGS) entry which is preliminary data.</text>
</comment>
<feature type="region of interest" description="Disordered" evidence="1">
    <location>
        <begin position="122"/>
        <end position="145"/>
    </location>
</feature>
<reference evidence="2" key="1">
    <citation type="submission" date="2020-06" db="EMBL/GenBank/DDBJ databases">
        <authorList>
            <person name="Li T."/>
            <person name="Hu X."/>
            <person name="Zhang T."/>
            <person name="Song X."/>
            <person name="Zhang H."/>
            <person name="Dai N."/>
            <person name="Sheng W."/>
            <person name="Hou X."/>
            <person name="Wei L."/>
        </authorList>
    </citation>
    <scope>NUCLEOTIDE SEQUENCE</scope>
    <source>
        <strain evidence="2">KEN1</strain>
        <tissue evidence="2">Leaf</tissue>
    </source>
</reference>
<gene>
    <name evidence="2" type="ORF">Slati_4184100</name>
</gene>
<name>A0AAW2TB88_9LAMI</name>
<dbReference type="EMBL" id="JACGWN010000015">
    <property type="protein sequence ID" value="KAL0401542.1"/>
    <property type="molecule type" value="Genomic_DNA"/>
</dbReference>
<protein>
    <recommendedName>
        <fullName evidence="3">Reverse transcriptase domain-containing protein</fullName>
    </recommendedName>
</protein>
<sequence length="145" mass="16418">MGLEKFKGTPSNLANVTSRSCAKDRKEPLMRPPRGPPLANEEGIRTQNKSLKGQERPLRYNRQELLSIEIIPGSPEKTTRIGSQISEETKKELVQCLQRNADIFAWTPQNLEGIDPRVTTHHLNMDPNIKPVKQRRGTSGPKRIE</sequence>
<proteinExistence type="predicted"/>
<reference evidence="2" key="2">
    <citation type="journal article" date="2024" name="Plant">
        <title>Genomic evolution and insights into agronomic trait innovations of Sesamum species.</title>
        <authorList>
            <person name="Miao H."/>
            <person name="Wang L."/>
            <person name="Qu L."/>
            <person name="Liu H."/>
            <person name="Sun Y."/>
            <person name="Le M."/>
            <person name="Wang Q."/>
            <person name="Wei S."/>
            <person name="Zheng Y."/>
            <person name="Lin W."/>
            <person name="Duan Y."/>
            <person name="Cao H."/>
            <person name="Xiong S."/>
            <person name="Wang X."/>
            <person name="Wei L."/>
            <person name="Li C."/>
            <person name="Ma Q."/>
            <person name="Ju M."/>
            <person name="Zhao R."/>
            <person name="Li G."/>
            <person name="Mu C."/>
            <person name="Tian Q."/>
            <person name="Mei H."/>
            <person name="Zhang T."/>
            <person name="Gao T."/>
            <person name="Zhang H."/>
        </authorList>
    </citation>
    <scope>NUCLEOTIDE SEQUENCE</scope>
    <source>
        <strain evidence="2">KEN1</strain>
    </source>
</reference>
<feature type="compositionally biased region" description="Polar residues" evidence="1">
    <location>
        <begin position="9"/>
        <end position="20"/>
    </location>
</feature>